<evidence type="ECO:0000256" key="7">
    <source>
        <dbReference type="ARBA" id="ARBA00038873"/>
    </source>
</evidence>
<reference evidence="10" key="1">
    <citation type="submission" date="2021-11" db="EMBL/GenBank/DDBJ databases">
        <title>Draft genome sequence of Alcaligenes endophyticus type strain CCUG 75668T.</title>
        <authorList>
            <person name="Salva-Serra F."/>
            <person name="Duran R.E."/>
            <person name="Seeger M."/>
            <person name="Moore E.R.B."/>
            <person name="Jaen-Luchoro D."/>
        </authorList>
    </citation>
    <scope>NUCLEOTIDE SEQUENCE</scope>
    <source>
        <strain evidence="10">CCUG 75668</strain>
    </source>
</reference>
<dbReference type="Proteomes" id="UP001168613">
    <property type="component" value="Unassembled WGS sequence"/>
</dbReference>
<evidence type="ECO:0000313" key="10">
    <source>
        <dbReference type="EMBL" id="MDN4122689.1"/>
    </source>
</evidence>
<evidence type="ECO:0000256" key="5">
    <source>
        <dbReference type="ARBA" id="ARBA00036820"/>
    </source>
</evidence>
<dbReference type="InterPro" id="IPR050249">
    <property type="entry name" value="Pseudomonas-type_ThrB"/>
</dbReference>
<dbReference type="EMBL" id="JAJHNU010000005">
    <property type="protein sequence ID" value="MDN4122689.1"/>
    <property type="molecule type" value="Genomic_DNA"/>
</dbReference>
<evidence type="ECO:0000256" key="6">
    <source>
        <dbReference type="ARBA" id="ARBA00037368"/>
    </source>
</evidence>
<comment type="subcellular location">
    <subcellularLocation>
        <location evidence="1">Cytoplasm</location>
    </subcellularLocation>
</comment>
<dbReference type="RefSeq" id="WP_266123788.1">
    <property type="nucleotide sequence ID" value="NZ_JAJHNU010000005.1"/>
</dbReference>
<keyword evidence="4" id="KW-0418">Kinase</keyword>
<protein>
    <recommendedName>
        <fullName evidence="8">Hydroxylysine kinase</fullName>
        <ecNumber evidence="7">2.7.1.81</ecNumber>
    </recommendedName>
</protein>
<name>A0ABT8EN07_9BURK</name>
<evidence type="ECO:0000313" key="11">
    <source>
        <dbReference type="Proteomes" id="UP001168613"/>
    </source>
</evidence>
<keyword evidence="11" id="KW-1185">Reference proteome</keyword>
<evidence type="ECO:0000256" key="2">
    <source>
        <dbReference type="ARBA" id="ARBA00022490"/>
    </source>
</evidence>
<evidence type="ECO:0000256" key="3">
    <source>
        <dbReference type="ARBA" id="ARBA00022679"/>
    </source>
</evidence>
<evidence type="ECO:0000259" key="9">
    <source>
        <dbReference type="Pfam" id="PF01636"/>
    </source>
</evidence>
<dbReference type="EC" id="2.7.1.81" evidence="7"/>
<dbReference type="InterPro" id="IPR011009">
    <property type="entry name" value="Kinase-like_dom_sf"/>
</dbReference>
<keyword evidence="3" id="KW-0808">Transferase</keyword>
<sequence length="357" mass="40026">MTCTTLSGIIEPLKTSPPDCSVQTAVQLVQQHYGMRVTATRLASERDQNFHVRTAEGQSFVFKIANTAESHEVAAFQTAALNHVAALDPSLPVPRVIKTLDGEDNFFIPLNGQQAVVRMLSYLEGEPLYKAPKSRQQRFNIGHLSARLSLALRDFHHSAASHHILWDIEHAGHLRELLVHIPDKDNRVLAEHFLDRFDRHVQPVLPLLRTQVVHNDLNPHNLLVDPTQVTQVAGILDFGDMVRTALINDVAITSSYLLDSKGHPLEPVADMLEGYQSASILEWAEISLLVDLIATRYVMNVAITGWRAARYPENKAYILRNNEAAWAGLRCLQSYPHSELQEYLRAKCYAAVMRSPA</sequence>
<dbReference type="PANTHER" id="PTHR21064">
    <property type="entry name" value="AMINOGLYCOSIDE PHOSPHOTRANSFERASE DOMAIN-CONTAINING PROTEIN-RELATED"/>
    <property type="match status" value="1"/>
</dbReference>
<comment type="catalytic activity">
    <reaction evidence="5">
        <text>(5R)-5-hydroxy-L-lysine + GTP = (5R)-5-phosphooxy-L-lysine + GDP + H(+)</text>
        <dbReference type="Rhea" id="RHEA:19049"/>
        <dbReference type="ChEBI" id="CHEBI:15378"/>
        <dbReference type="ChEBI" id="CHEBI:37565"/>
        <dbReference type="ChEBI" id="CHEBI:57882"/>
        <dbReference type="ChEBI" id="CHEBI:58189"/>
        <dbReference type="ChEBI" id="CHEBI:58357"/>
        <dbReference type="EC" id="2.7.1.81"/>
    </reaction>
</comment>
<evidence type="ECO:0000256" key="8">
    <source>
        <dbReference type="ARBA" id="ARBA00040505"/>
    </source>
</evidence>
<organism evidence="10 11">
    <name type="scientific">Alcaligenes endophyticus</name>
    <dbReference type="NCBI Taxonomy" id="1929088"/>
    <lineage>
        <taxon>Bacteria</taxon>
        <taxon>Pseudomonadati</taxon>
        <taxon>Pseudomonadota</taxon>
        <taxon>Betaproteobacteria</taxon>
        <taxon>Burkholderiales</taxon>
        <taxon>Alcaligenaceae</taxon>
        <taxon>Alcaligenes</taxon>
    </lineage>
</organism>
<evidence type="ECO:0000256" key="4">
    <source>
        <dbReference type="ARBA" id="ARBA00022777"/>
    </source>
</evidence>
<proteinExistence type="predicted"/>
<feature type="domain" description="Aminoglycoside phosphotransferase" evidence="9">
    <location>
        <begin position="39"/>
        <end position="276"/>
    </location>
</feature>
<dbReference type="InterPro" id="IPR002575">
    <property type="entry name" value="Aminoglycoside_PTrfase"/>
</dbReference>
<dbReference type="Pfam" id="PF01636">
    <property type="entry name" value="APH"/>
    <property type="match status" value="1"/>
</dbReference>
<gene>
    <name evidence="10" type="ORF">LMS43_15465</name>
</gene>
<dbReference type="SUPFAM" id="SSF56112">
    <property type="entry name" value="Protein kinase-like (PK-like)"/>
    <property type="match status" value="1"/>
</dbReference>
<dbReference type="PANTHER" id="PTHR21064:SF1">
    <property type="entry name" value="HYDROXYLYSINE KINASE"/>
    <property type="match status" value="1"/>
</dbReference>
<comment type="caution">
    <text evidence="10">The sequence shown here is derived from an EMBL/GenBank/DDBJ whole genome shotgun (WGS) entry which is preliminary data.</text>
</comment>
<dbReference type="Gene3D" id="3.90.1200.10">
    <property type="match status" value="1"/>
</dbReference>
<keyword evidence="2" id="KW-0963">Cytoplasm</keyword>
<dbReference type="Gene3D" id="3.30.200.20">
    <property type="entry name" value="Phosphorylase Kinase, domain 1"/>
    <property type="match status" value="1"/>
</dbReference>
<accession>A0ABT8EN07</accession>
<comment type="function">
    <text evidence="6">Catalyzes the GTP-dependent phosphorylation of 5-hydroxy-L-lysine.</text>
</comment>
<evidence type="ECO:0000256" key="1">
    <source>
        <dbReference type="ARBA" id="ARBA00004496"/>
    </source>
</evidence>